<reference evidence="1 2" key="1">
    <citation type="submission" date="2017-06" db="EMBL/GenBank/DDBJ databases">
        <title>Comparative genomic analysis of Ambrosia Fusariam Clade fungi.</title>
        <authorList>
            <person name="Stajich J.E."/>
            <person name="Carrillo J."/>
            <person name="Kijimoto T."/>
            <person name="Eskalen A."/>
            <person name="O'Donnell K."/>
            <person name="Kasson M."/>
        </authorList>
    </citation>
    <scope>NUCLEOTIDE SEQUENCE [LARGE SCALE GENOMIC DNA]</scope>
    <source>
        <strain evidence="1">UCR3666</strain>
    </source>
</reference>
<gene>
    <name evidence="1" type="ORF">CDV36_015850</name>
</gene>
<dbReference type="AlphaFoldDB" id="A0A3M2R5P6"/>
<sequence>MNQGIRPWCGICMHLLNDRDEVVVVTADRNLEESRTLLYFSTGLEATRRRKTPDSACSSETWDSNSELDDDECFSPSWVLLAGGSPHNQLAMACHLECASLILSHSVSRQEVDKFLRMTWYEYAPYRSERDQRREWLRREFNLALHRHEGDLSLRQRQADCCLSRARTRLSPEILSQIISCSLRFLEAVNALSTSKSLILEKFRYDFSLAGHVWAQVVSFEGHTYFKGLSHEPLRRTGEVDIKVQQRSDTLDAVYLAYDYLGIRKLYLSDCNNTVTHASDHDPGLWWQTIPLAGKSHLKGTKMRRLDSDGPETPRPMSWSVPQPLGMTFRCETLNKPSNNLSRPPVRMKLVDLDHADTEGLSACFIGNVMNIHAHIKGKDKSSFCRDWLTFHHTALCLYMPIDKDERVAEIWTFQEPMISLRNTLVIRTDRNRIWTVGPQPKGGQPINWELLDLRQEGSKGVYVKESYCGIDHIVFESGKPLRAGRVPPMEKTLSICPERQGVGFFYSSAPLTGVASIAVCHGYDKYARQPLILGVLLHYRDGRERSLGQVRHHALKSPACVDHSIGIGYRLSSYDPRKIAELDLTVVEKDGWVLIPWQGSLDWWFSMTECKLAYHKEIE</sequence>
<dbReference type="OrthoDB" id="5153231at2759"/>
<evidence type="ECO:0000313" key="2">
    <source>
        <dbReference type="Proteomes" id="UP000277212"/>
    </source>
</evidence>
<proteinExistence type="predicted"/>
<dbReference type="Proteomes" id="UP000277212">
    <property type="component" value="Unassembled WGS sequence"/>
</dbReference>
<name>A0A3M2R5P6_9HYPO</name>
<dbReference type="STRING" id="2010991.A0A3M2R5P6"/>
<evidence type="ECO:0000313" key="1">
    <source>
        <dbReference type="EMBL" id="RMJ00596.1"/>
    </source>
</evidence>
<comment type="caution">
    <text evidence="1">The sequence shown here is derived from an EMBL/GenBank/DDBJ whole genome shotgun (WGS) entry which is preliminary data.</text>
</comment>
<organism evidence="1 2">
    <name type="scientific">Fusarium kuroshium</name>
    <dbReference type="NCBI Taxonomy" id="2010991"/>
    <lineage>
        <taxon>Eukaryota</taxon>
        <taxon>Fungi</taxon>
        <taxon>Dikarya</taxon>
        <taxon>Ascomycota</taxon>
        <taxon>Pezizomycotina</taxon>
        <taxon>Sordariomycetes</taxon>
        <taxon>Hypocreomycetidae</taxon>
        <taxon>Hypocreales</taxon>
        <taxon>Nectriaceae</taxon>
        <taxon>Fusarium</taxon>
        <taxon>Fusarium solani species complex</taxon>
    </lineage>
</organism>
<dbReference type="EMBL" id="NKUJ01000679">
    <property type="protein sequence ID" value="RMJ00596.1"/>
    <property type="molecule type" value="Genomic_DNA"/>
</dbReference>
<accession>A0A3M2R5P6</accession>
<protein>
    <submittedName>
        <fullName evidence="1">Uncharacterized protein</fullName>
    </submittedName>
</protein>
<keyword evidence="2" id="KW-1185">Reference proteome</keyword>